<dbReference type="PANTHER" id="PTHR34472">
    <property type="entry name" value="SULFUR CARRIER PROTEIN THIS"/>
    <property type="match status" value="1"/>
</dbReference>
<dbReference type="NCBIfam" id="TIGR01683">
    <property type="entry name" value="thiS"/>
    <property type="match status" value="1"/>
</dbReference>
<dbReference type="AlphaFoldDB" id="A0A5Q2MYK6"/>
<dbReference type="Pfam" id="PF02597">
    <property type="entry name" value="ThiS"/>
    <property type="match status" value="1"/>
</dbReference>
<proteinExistence type="predicted"/>
<keyword evidence="2" id="KW-1185">Reference proteome</keyword>
<dbReference type="PANTHER" id="PTHR34472:SF1">
    <property type="entry name" value="SULFUR CARRIER PROTEIN THIS"/>
    <property type="match status" value="1"/>
</dbReference>
<protein>
    <submittedName>
        <fullName evidence="1">Sulfur carrier protein ThiS</fullName>
    </submittedName>
</protein>
<evidence type="ECO:0000313" key="1">
    <source>
        <dbReference type="EMBL" id="QGG47818.1"/>
    </source>
</evidence>
<dbReference type="SUPFAM" id="SSF54285">
    <property type="entry name" value="MoaD/ThiS"/>
    <property type="match status" value="1"/>
</dbReference>
<dbReference type="Gene3D" id="3.10.20.30">
    <property type="match status" value="1"/>
</dbReference>
<gene>
    <name evidence="1" type="primary">thiS</name>
    <name evidence="1" type="ORF">FTV88_1720</name>
</gene>
<dbReference type="CDD" id="cd00565">
    <property type="entry name" value="Ubl_ThiS"/>
    <property type="match status" value="1"/>
</dbReference>
<dbReference type="InterPro" id="IPR016155">
    <property type="entry name" value="Mopterin_synth/thiamin_S_b"/>
</dbReference>
<organism evidence="1 2">
    <name type="scientific">Heliorestis convoluta</name>
    <dbReference type="NCBI Taxonomy" id="356322"/>
    <lineage>
        <taxon>Bacteria</taxon>
        <taxon>Bacillati</taxon>
        <taxon>Bacillota</taxon>
        <taxon>Clostridia</taxon>
        <taxon>Eubacteriales</taxon>
        <taxon>Heliobacteriaceae</taxon>
        <taxon>Heliorestis</taxon>
    </lineage>
</organism>
<dbReference type="InterPro" id="IPR003749">
    <property type="entry name" value="ThiS/MoaD-like"/>
</dbReference>
<dbReference type="Proteomes" id="UP000366051">
    <property type="component" value="Chromosome"/>
</dbReference>
<name>A0A5Q2MYK6_9FIRM</name>
<reference evidence="2" key="1">
    <citation type="submission" date="2019-11" db="EMBL/GenBank/DDBJ databases">
        <title>Genome sequence of Heliorestis convoluta strain HH, an alkaliphilic and minimalistic phototrophic bacterium from a soda lake in Egypt.</title>
        <authorList>
            <person name="Dewey E.D."/>
            <person name="Stokes L.M."/>
            <person name="Burchell B.M."/>
            <person name="Shaffer K.N."/>
            <person name="Huntington A.M."/>
            <person name="Baker J.M."/>
            <person name="Nadendla S."/>
            <person name="Giglio M.G."/>
            <person name="Touchman J.W."/>
            <person name="Blankenship R.E."/>
            <person name="Madigan M.T."/>
            <person name="Sattley W.M."/>
        </authorList>
    </citation>
    <scope>NUCLEOTIDE SEQUENCE [LARGE SCALE GENOMIC DNA]</scope>
    <source>
        <strain evidence="2">HH</strain>
    </source>
</reference>
<dbReference type="InterPro" id="IPR012675">
    <property type="entry name" value="Beta-grasp_dom_sf"/>
</dbReference>
<sequence>MKVTVNGEPVEVASPMSLITYLESKELPLEGLIIEYNGSILSRDGWEKVTFAEGDQIEILMFVGGG</sequence>
<dbReference type="RefSeq" id="WP_162007952.1">
    <property type="nucleotide sequence ID" value="NZ_CP045875.1"/>
</dbReference>
<dbReference type="EMBL" id="CP045875">
    <property type="protein sequence ID" value="QGG47818.1"/>
    <property type="molecule type" value="Genomic_DNA"/>
</dbReference>
<dbReference type="KEGG" id="hcv:FTV88_1720"/>
<evidence type="ECO:0000313" key="2">
    <source>
        <dbReference type="Proteomes" id="UP000366051"/>
    </source>
</evidence>
<accession>A0A5Q2MYK6</accession>
<dbReference type="InterPro" id="IPR010035">
    <property type="entry name" value="Thi_S"/>
</dbReference>